<feature type="chain" id="PRO_5044065142" description="Immunodominant staphylococcal antigen B" evidence="6">
    <location>
        <begin position="36"/>
        <end position="191"/>
    </location>
</feature>
<evidence type="ECO:0000256" key="5">
    <source>
        <dbReference type="ARBA" id="ARBA00093792"/>
    </source>
</evidence>
<organism evidence="8 9">
    <name type="scientific">Staphylococcus haemolyticus</name>
    <dbReference type="NCBI Taxonomy" id="1283"/>
    <lineage>
        <taxon>Bacteria</taxon>
        <taxon>Bacillati</taxon>
        <taxon>Bacillota</taxon>
        <taxon>Bacilli</taxon>
        <taxon>Bacillales</taxon>
        <taxon>Staphylococcaceae</taxon>
        <taxon>Staphylococcus</taxon>
    </lineage>
</organism>
<keyword evidence="3 6" id="KW-0732">Signal</keyword>
<feature type="signal peptide" evidence="6">
    <location>
        <begin position="1"/>
        <end position="35"/>
    </location>
</feature>
<gene>
    <name evidence="8" type="ORF">CV019_09500</name>
    <name evidence="7" type="ORF">RO950_01620</name>
</gene>
<dbReference type="STRING" id="1283.ShL2_00278"/>
<name>A0A2A1K4P0_STAHA</name>
<comment type="similarity">
    <text evidence="4">Belongs to the IsaB family.</text>
</comment>
<evidence type="ECO:0000313" key="10">
    <source>
        <dbReference type="Proteomes" id="UP001269271"/>
    </source>
</evidence>
<protein>
    <recommendedName>
        <fullName evidence="5">Immunodominant staphylococcal antigen B</fullName>
    </recommendedName>
</protein>
<evidence type="ECO:0000256" key="3">
    <source>
        <dbReference type="ARBA" id="ARBA00022729"/>
    </source>
</evidence>
<evidence type="ECO:0000313" key="7">
    <source>
        <dbReference type="EMBL" id="MDT4285722.1"/>
    </source>
</evidence>
<keyword evidence="10" id="KW-1185">Reference proteome</keyword>
<dbReference type="NCBIfam" id="NF047686">
    <property type="entry name" value="IsaB_fam"/>
    <property type="match status" value="1"/>
</dbReference>
<dbReference type="EMBL" id="JAVSOO010000003">
    <property type="protein sequence ID" value="MDT4285722.1"/>
    <property type="molecule type" value="Genomic_DNA"/>
</dbReference>
<dbReference type="RefSeq" id="WP_016930626.1">
    <property type="nucleotide sequence ID" value="NZ_CAJCFW010000030.1"/>
</dbReference>
<evidence type="ECO:0000256" key="1">
    <source>
        <dbReference type="ARBA" id="ARBA00004613"/>
    </source>
</evidence>
<dbReference type="InterPro" id="IPR058086">
    <property type="entry name" value="IsaB"/>
</dbReference>
<sequence>MRKTTKTLVATTLALSTLFGVGVTSALTDTSIAHAESKATTNTTHSKANATSAYYNYKGYAGQDVSFVLDKHFKNAVKAENVTFNGIKLKATTSSKNVKKYDQYFRNVSKDGKTASLLDLNVTGKMTLDQLNKTYGKDLQKVNNQKHNTTGIYFYQPNSKGMTVWFDVDNGKVDRVVIGYSTVKQAMKESK</sequence>
<dbReference type="EMBL" id="PGWX01000347">
    <property type="protein sequence ID" value="PPJ73442.1"/>
    <property type="molecule type" value="Genomic_DNA"/>
</dbReference>
<keyword evidence="2" id="KW-0964">Secreted</keyword>
<evidence type="ECO:0000256" key="2">
    <source>
        <dbReference type="ARBA" id="ARBA00022525"/>
    </source>
</evidence>
<evidence type="ECO:0000313" key="8">
    <source>
        <dbReference type="EMBL" id="PPJ73442.1"/>
    </source>
</evidence>
<dbReference type="KEGG" id="shh:ShL2_00278"/>
<reference evidence="8 9" key="1">
    <citation type="submission" date="2017-11" db="EMBL/GenBank/DDBJ databases">
        <authorList>
            <person name="Founou R.C."/>
            <person name="Founou L."/>
            <person name="Allam M."/>
            <person name="Ismail A."/>
            <person name="Essack S.Y."/>
        </authorList>
    </citation>
    <scope>NUCLEOTIDE SEQUENCE [LARGE SCALE GENOMIC DNA]</scope>
    <source>
        <strain evidence="8 9">G811N2B1</strain>
    </source>
</reference>
<accession>A0A2A1K4P0</accession>
<evidence type="ECO:0000256" key="4">
    <source>
        <dbReference type="ARBA" id="ARBA00093777"/>
    </source>
</evidence>
<comment type="subcellular location">
    <subcellularLocation>
        <location evidence="1">Secreted</location>
    </subcellularLocation>
</comment>
<evidence type="ECO:0000313" key="9">
    <source>
        <dbReference type="Proteomes" id="UP000238153"/>
    </source>
</evidence>
<evidence type="ECO:0000256" key="6">
    <source>
        <dbReference type="SAM" id="SignalP"/>
    </source>
</evidence>
<dbReference type="Proteomes" id="UP000238153">
    <property type="component" value="Unassembled WGS sequence"/>
</dbReference>
<dbReference type="AlphaFoldDB" id="A0A2A1K4P0"/>
<proteinExistence type="inferred from homology"/>
<dbReference type="Proteomes" id="UP001269271">
    <property type="component" value="Unassembled WGS sequence"/>
</dbReference>
<reference evidence="7 10" key="2">
    <citation type="submission" date="2023-08" db="EMBL/GenBank/DDBJ databases">
        <title>Genomic surveillance of Staphylococcus haemolyticus neonatal outbreak in southern France.</title>
        <authorList>
            <person name="Magnan C."/>
            <person name="Morsli M."/>
            <person name="Thiery B."/>
            <person name="Salipante F."/>
            <person name="Attar J."/>
            <person name="Massimo D.M."/>
            <person name="Ory J."/>
            <person name="Pantel A."/>
            <person name="Lavigne J.-P."/>
        </authorList>
    </citation>
    <scope>NUCLEOTIDE SEQUENCE [LARGE SCALE GENOMIC DNA]</scope>
    <source>
        <strain evidence="7 10">NSH026</strain>
    </source>
</reference>
<comment type="caution">
    <text evidence="8">The sequence shown here is derived from an EMBL/GenBank/DDBJ whole genome shotgun (WGS) entry which is preliminary data.</text>
</comment>